<keyword evidence="3" id="KW-0812">Transmembrane</keyword>
<evidence type="ECO:0000256" key="2">
    <source>
        <dbReference type="SAM" id="MobiDB-lite"/>
    </source>
</evidence>
<evidence type="ECO:0000256" key="1">
    <source>
        <dbReference type="SAM" id="Coils"/>
    </source>
</evidence>
<dbReference type="EMBL" id="MBFS01000231">
    <property type="protein sequence ID" value="PVV03451.1"/>
    <property type="molecule type" value="Genomic_DNA"/>
</dbReference>
<protein>
    <submittedName>
        <fullName evidence="4">Uncharacterized protein</fullName>
    </submittedName>
</protein>
<keyword evidence="3" id="KW-0472">Membrane</keyword>
<dbReference type="Proteomes" id="UP000245609">
    <property type="component" value="Unassembled WGS sequence"/>
</dbReference>
<comment type="caution">
    <text evidence="4">The sequence shown here is derived from an EMBL/GenBank/DDBJ whole genome shotgun (WGS) entry which is preliminary data.</text>
</comment>
<feature type="coiled-coil region" evidence="1">
    <location>
        <begin position="318"/>
        <end position="359"/>
    </location>
</feature>
<accession>A0A2T9ZFU9</accession>
<keyword evidence="5" id="KW-1185">Reference proteome</keyword>
<feature type="compositionally biased region" description="Low complexity" evidence="2">
    <location>
        <begin position="635"/>
        <end position="650"/>
    </location>
</feature>
<evidence type="ECO:0000313" key="5">
    <source>
        <dbReference type="Proteomes" id="UP000245609"/>
    </source>
</evidence>
<feature type="transmembrane region" description="Helical" evidence="3">
    <location>
        <begin position="677"/>
        <end position="699"/>
    </location>
</feature>
<feature type="compositionally biased region" description="Low complexity" evidence="2">
    <location>
        <begin position="459"/>
        <end position="471"/>
    </location>
</feature>
<gene>
    <name evidence="4" type="ORF">BB560_002063</name>
</gene>
<dbReference type="STRING" id="133381.A0A2T9ZFU9"/>
<feature type="compositionally biased region" description="Polar residues" evidence="2">
    <location>
        <begin position="449"/>
        <end position="458"/>
    </location>
</feature>
<feature type="region of interest" description="Disordered" evidence="2">
    <location>
        <begin position="448"/>
        <end position="482"/>
    </location>
</feature>
<feature type="region of interest" description="Disordered" evidence="2">
    <location>
        <begin position="530"/>
        <end position="551"/>
    </location>
</feature>
<feature type="compositionally biased region" description="Polar residues" evidence="2">
    <location>
        <begin position="621"/>
        <end position="634"/>
    </location>
</feature>
<dbReference type="AlphaFoldDB" id="A0A2T9ZFU9"/>
<dbReference type="OrthoDB" id="10662517at2759"/>
<feature type="compositionally biased region" description="Low complexity" evidence="2">
    <location>
        <begin position="539"/>
        <end position="551"/>
    </location>
</feature>
<feature type="region of interest" description="Disordered" evidence="2">
    <location>
        <begin position="621"/>
        <end position="665"/>
    </location>
</feature>
<proteinExistence type="predicted"/>
<feature type="region of interest" description="Disordered" evidence="2">
    <location>
        <begin position="104"/>
        <end position="136"/>
    </location>
</feature>
<sequence length="791" mass="89144">MDSVPVDLLEELAENEIPYSEVIEGVFNLFKPHCPPENINIVSSKLKAFLGSNPNRTFSKQDIESLTQIINELYKYCNKSTNQPNLTTQKSVPEKNITHTLKHSQKFNFSRLDRPPLESNQPKKLVASPQSQFSNNDSSFNDLDISPATVAKIASEFTTSTDNLHNAPKNPNTDAEWASLAAKNVMSRLGPIPNHRKLSPTIRKTSSLNTISSIQSQLYYDSNNNPGYSNVPTSPNSKMNFTNTNGFNDSEFQTLIKERDLLKLELEKLQSKHLSITRDLELRNSECYEAQQKLNEISTSENLQLKQLQQKLGKMAELHAKDHEKAQMEEEVKRLALQLSNSEAEKQKLLNKLNKKSSKVDSLVSQISSIAQEKSHLKSLLDSKSLQQSHTSNLPESSKELQVKLEETQILSKKLEDSQRFIKVYEKKIDNLLSQLDSSKRLLEKYSKNPLNQTDQPGKSNIPNNTPTNSTNDDKKEHGNSNANNVALSEQIIQTEYNTKLLFDLFSNCLPNDFYFINTCWNYLSKNNHTDTSKPDQKSSSNNSSNNQSSNLSSNILSNLLQVEFIRTIHLFLSENDSNGSFYSFLLKSKYTKLLITLKPVIASYKKEMANKKIESRNSTVALSNTLPSNQTTKSGSNSFKANSESSSSVKNEESNDTKLSAGSSNSVENIQESQAFTVRVFLIFLIISTIYIFLRAVFPPLGNLPSWMSRHTGLLNSRLPSDGYPSGSNRNTFSSNTRDSAFEVIDDNDNEPPVYVTPGHNFKHGKALYNYLLNKFRIDGWNYDGADYPT</sequence>
<evidence type="ECO:0000313" key="4">
    <source>
        <dbReference type="EMBL" id="PVV03451.1"/>
    </source>
</evidence>
<name>A0A2T9ZFU9_9FUNG</name>
<reference evidence="4 5" key="1">
    <citation type="journal article" date="2018" name="MBio">
        <title>Comparative Genomics Reveals the Core Gene Toolbox for the Fungus-Insect Symbiosis.</title>
        <authorList>
            <person name="Wang Y."/>
            <person name="Stata M."/>
            <person name="Wang W."/>
            <person name="Stajich J.E."/>
            <person name="White M.M."/>
            <person name="Moncalvo J.M."/>
        </authorList>
    </citation>
    <scope>NUCLEOTIDE SEQUENCE [LARGE SCALE GENOMIC DNA]</scope>
    <source>
        <strain evidence="4 5">SC-DP-2</strain>
    </source>
</reference>
<keyword evidence="3" id="KW-1133">Transmembrane helix</keyword>
<keyword evidence="1" id="KW-0175">Coiled coil</keyword>
<organism evidence="4 5">
    <name type="scientific">Smittium megazygosporum</name>
    <dbReference type="NCBI Taxonomy" id="133381"/>
    <lineage>
        <taxon>Eukaryota</taxon>
        <taxon>Fungi</taxon>
        <taxon>Fungi incertae sedis</taxon>
        <taxon>Zoopagomycota</taxon>
        <taxon>Kickxellomycotina</taxon>
        <taxon>Harpellomycetes</taxon>
        <taxon>Harpellales</taxon>
        <taxon>Legeriomycetaceae</taxon>
        <taxon>Smittium</taxon>
    </lineage>
</organism>
<evidence type="ECO:0000256" key="3">
    <source>
        <dbReference type="SAM" id="Phobius"/>
    </source>
</evidence>